<gene>
    <name evidence="2" type="ORF">TNCT_65821</name>
</gene>
<dbReference type="AlphaFoldDB" id="A0A8X6GJ10"/>
<name>A0A8X6GJ10_TRICU</name>
<reference evidence="2" key="1">
    <citation type="submission" date="2020-07" db="EMBL/GenBank/DDBJ databases">
        <title>Multicomponent nature underlies the extraordinary mechanical properties of spider dragline silk.</title>
        <authorList>
            <person name="Kono N."/>
            <person name="Nakamura H."/>
            <person name="Mori M."/>
            <person name="Yoshida Y."/>
            <person name="Ohtoshi R."/>
            <person name="Malay A.D."/>
            <person name="Moran D.A.P."/>
            <person name="Tomita M."/>
            <person name="Numata K."/>
            <person name="Arakawa K."/>
        </authorList>
    </citation>
    <scope>NUCLEOTIDE SEQUENCE</scope>
</reference>
<dbReference type="Proteomes" id="UP000887116">
    <property type="component" value="Unassembled WGS sequence"/>
</dbReference>
<sequence length="77" mass="8351">MGVATCHPIGWLHFPAKKPSSNRRASFSRHRLTGGFPPPPTEPSSNRRGFPTPFSSTTQSHRPIGGSPPLPFAIDMT</sequence>
<feature type="region of interest" description="Disordered" evidence="1">
    <location>
        <begin position="1"/>
        <end position="77"/>
    </location>
</feature>
<protein>
    <submittedName>
        <fullName evidence="2">Uncharacterized protein</fullName>
    </submittedName>
</protein>
<accession>A0A8X6GJ10</accession>
<proteinExistence type="predicted"/>
<feature type="compositionally biased region" description="Polar residues" evidence="1">
    <location>
        <begin position="43"/>
        <end position="61"/>
    </location>
</feature>
<comment type="caution">
    <text evidence="2">The sequence shown here is derived from an EMBL/GenBank/DDBJ whole genome shotgun (WGS) entry which is preliminary data.</text>
</comment>
<evidence type="ECO:0000256" key="1">
    <source>
        <dbReference type="SAM" id="MobiDB-lite"/>
    </source>
</evidence>
<dbReference type="EMBL" id="BMAO01025880">
    <property type="protein sequence ID" value="GFR05686.1"/>
    <property type="molecule type" value="Genomic_DNA"/>
</dbReference>
<evidence type="ECO:0000313" key="3">
    <source>
        <dbReference type="Proteomes" id="UP000887116"/>
    </source>
</evidence>
<evidence type="ECO:0000313" key="2">
    <source>
        <dbReference type="EMBL" id="GFR05686.1"/>
    </source>
</evidence>
<keyword evidence="3" id="KW-1185">Reference proteome</keyword>
<organism evidence="2 3">
    <name type="scientific">Trichonephila clavata</name>
    <name type="common">Joro spider</name>
    <name type="synonym">Nephila clavata</name>
    <dbReference type="NCBI Taxonomy" id="2740835"/>
    <lineage>
        <taxon>Eukaryota</taxon>
        <taxon>Metazoa</taxon>
        <taxon>Ecdysozoa</taxon>
        <taxon>Arthropoda</taxon>
        <taxon>Chelicerata</taxon>
        <taxon>Arachnida</taxon>
        <taxon>Araneae</taxon>
        <taxon>Araneomorphae</taxon>
        <taxon>Entelegynae</taxon>
        <taxon>Araneoidea</taxon>
        <taxon>Nephilidae</taxon>
        <taxon>Trichonephila</taxon>
    </lineage>
</organism>